<accession>A0A182NUW4</accession>
<dbReference type="STRING" id="7168.A0A182NUW4"/>
<dbReference type="Proteomes" id="UP000075884">
    <property type="component" value="Unassembled WGS sequence"/>
</dbReference>
<evidence type="ECO:0008006" key="5">
    <source>
        <dbReference type="Google" id="ProtNLM"/>
    </source>
</evidence>
<reference evidence="4" key="1">
    <citation type="submission" date="2013-03" db="EMBL/GenBank/DDBJ databases">
        <title>The Genome Sequence of Anopheles dirus WRAIR2.</title>
        <authorList>
            <consortium name="The Broad Institute Genomics Platform"/>
            <person name="Neafsey D.E."/>
            <person name="Walton C."/>
            <person name="Walker B."/>
            <person name="Young S.K."/>
            <person name="Zeng Q."/>
            <person name="Gargeya S."/>
            <person name="Fitzgerald M."/>
            <person name="Haas B."/>
            <person name="Abouelleil A."/>
            <person name="Allen A.W."/>
            <person name="Alvarado L."/>
            <person name="Arachchi H.M."/>
            <person name="Berlin A.M."/>
            <person name="Chapman S.B."/>
            <person name="Gainer-Dewar J."/>
            <person name="Goldberg J."/>
            <person name="Griggs A."/>
            <person name="Gujja S."/>
            <person name="Hansen M."/>
            <person name="Howarth C."/>
            <person name="Imamovic A."/>
            <person name="Ireland A."/>
            <person name="Larimer J."/>
            <person name="McCowan C."/>
            <person name="Murphy C."/>
            <person name="Pearson M."/>
            <person name="Poon T.W."/>
            <person name="Priest M."/>
            <person name="Roberts A."/>
            <person name="Saif S."/>
            <person name="Shea T."/>
            <person name="Sisk P."/>
            <person name="Sykes S."/>
            <person name="Wortman J."/>
            <person name="Nusbaum C."/>
            <person name="Birren B."/>
        </authorList>
    </citation>
    <scope>NUCLEOTIDE SEQUENCE [LARGE SCALE GENOMIC DNA]</scope>
    <source>
        <strain evidence="4">WRAIR2</strain>
    </source>
</reference>
<organism evidence="3 4">
    <name type="scientific">Anopheles dirus</name>
    <dbReference type="NCBI Taxonomy" id="7168"/>
    <lineage>
        <taxon>Eukaryota</taxon>
        <taxon>Metazoa</taxon>
        <taxon>Ecdysozoa</taxon>
        <taxon>Arthropoda</taxon>
        <taxon>Hexapoda</taxon>
        <taxon>Insecta</taxon>
        <taxon>Pterygota</taxon>
        <taxon>Neoptera</taxon>
        <taxon>Endopterygota</taxon>
        <taxon>Diptera</taxon>
        <taxon>Nematocera</taxon>
        <taxon>Culicoidea</taxon>
        <taxon>Culicidae</taxon>
        <taxon>Anophelinae</taxon>
        <taxon>Anopheles</taxon>
    </lineage>
</organism>
<feature type="region of interest" description="Disordered" evidence="2">
    <location>
        <begin position="375"/>
        <end position="434"/>
    </location>
</feature>
<feature type="region of interest" description="Disordered" evidence="2">
    <location>
        <begin position="800"/>
        <end position="830"/>
    </location>
</feature>
<proteinExistence type="inferred from homology"/>
<dbReference type="InterPro" id="IPR029060">
    <property type="entry name" value="PIN-like_dom_sf"/>
</dbReference>
<dbReference type="SUPFAM" id="SSF88723">
    <property type="entry name" value="PIN domain-like"/>
    <property type="match status" value="1"/>
</dbReference>
<evidence type="ECO:0000256" key="2">
    <source>
        <dbReference type="SAM" id="MobiDB-lite"/>
    </source>
</evidence>
<dbReference type="EnsemblMetazoa" id="ADIR011465-RA">
    <property type="protein sequence ID" value="ADIR011465-PA"/>
    <property type="gene ID" value="ADIR011465"/>
</dbReference>
<dbReference type="Pfam" id="PF11901">
    <property type="entry name" value="DM9"/>
    <property type="match status" value="2"/>
</dbReference>
<dbReference type="PANTHER" id="PTHR15665:SF1">
    <property type="entry name" value="PROTEIN ASTEROID HOMOLOG 1"/>
    <property type="match status" value="1"/>
</dbReference>
<dbReference type="SMART" id="SM00696">
    <property type="entry name" value="DM9"/>
    <property type="match status" value="4"/>
</dbReference>
<dbReference type="Gene3D" id="3.40.50.1010">
    <property type="entry name" value="5'-nuclease"/>
    <property type="match status" value="1"/>
</dbReference>
<evidence type="ECO:0000313" key="4">
    <source>
        <dbReference type="Proteomes" id="UP000075884"/>
    </source>
</evidence>
<comment type="similarity">
    <text evidence="1">Belongs to the asteroid family.</text>
</comment>
<reference evidence="3" key="2">
    <citation type="submission" date="2020-05" db="UniProtKB">
        <authorList>
            <consortium name="EnsemblMetazoa"/>
        </authorList>
    </citation>
    <scope>IDENTIFICATION</scope>
    <source>
        <strain evidence="3">WRAIR2</strain>
    </source>
</reference>
<feature type="compositionally biased region" description="Basic residues" evidence="2">
    <location>
        <begin position="800"/>
        <end position="815"/>
    </location>
</feature>
<evidence type="ECO:0000256" key="1">
    <source>
        <dbReference type="ARBA" id="ARBA00007398"/>
    </source>
</evidence>
<evidence type="ECO:0000313" key="3">
    <source>
        <dbReference type="EnsemblMetazoa" id="ADIR011465-PA"/>
    </source>
</evidence>
<dbReference type="InterPro" id="IPR026832">
    <property type="entry name" value="Asteroid"/>
</dbReference>
<name>A0A182NUW4_9DIPT</name>
<sequence>MGVRGLTKFIATNATLYLKPYELHDTNLVIDGDNLCVQLFKKSQDRSPSFGGSYDVYYRIVVDFFELLKLANVVPYVLLDGGYEARKMGIVQNRLNQKIKQMRGFSFGAISVTLPPLLREVFVDALQACGVHYMRCAFEADDEVAILARKLNCPVLSYDSDFYIHDVQYIPYVTLSHKVFHKVSDRSGENFKIGVIKRSQPMKAQRRPNSVRFIAQCGEDEVEEEGDGVEQYSYIDCCLYTIDNLIEPNERLGRDMIPLFAVLLGNDYIQKGVLSAFYAAISTTERKRSKDDQHERRLKLILKWLQHHTLSSATRVIVRHIHPEHKQQVYRQILTAMRGYNCEECTALHYFGLVQQREGEPIAAEDIEKDLEVRLGDVDSDEEEQEDTEETVGLDDDEESAAEEEQEQEEEQQQDGEEAQSESGNENSSSDAEIMDGEEPVVASGLIRNKFTDRNWPDWFKDLYRAAKVPRFLADLLHSNLYINYPQIEDSQRQDANAVSYPILRAIFAILKTSFKVKTTEFKYFTRRAKCDRLRRIRFEDVCMPAGTTFEPCTTRPNETFLPTLFEQCGIERWRDLFQAIQSAPTNWRLYLLAIVYWAKNCTNVNVAHVHAVLLGMLQLQIVDKALKTLNRSVELFRRQNEAFLQRQRDTLNASTETKAQKAASFTRAFFNQLTSGTSRTEALLAYEWLIVHFAQRERSFANQKPIIDPGSMHTLAGFQSVCFNLYALNPLLGFPYENMRMHELLNFMLVYNVHETIKARADLIEYARTMIFPHSPTLVAALRVLVVFVQEYVPELRDRRRTVRSRTRASKHGKGAAGSQRGNVDSGSVKEGLESMSECPCGNLQCVNRNHSPYPSNGYNDCFNWNGARWVLAAEGVVPPDAVVGGFEGETTYIGRAKHHGAIIPGRVIPSKGVCLIGSGYSKHKKHDYQVLCGYEGRFVQTCNGYIPDGALRAGVTKGGNPLYIGLVRLGLMTIVGRIVPEDCCCYVAIDGVEKAFKEFEIYWSHHVVHNIPPQGYNETFHWGSNARWVQAAEGLVPADANVGGFEGEVTYIGRAKHQGSIVPGRIVPSKRACLVVWGGQEHEKHDYQVLCGYEGRFVQTCSGHVPDGALQAGVSEHGRPLYVGLMRLGLLTLVGKVQPEHGCCYVPIGGVEKAYREYEIFVSMTARVP</sequence>
<keyword evidence="4" id="KW-1185">Reference proteome</keyword>
<feature type="compositionally biased region" description="Acidic residues" evidence="2">
    <location>
        <begin position="378"/>
        <end position="420"/>
    </location>
</feature>
<dbReference type="VEuPathDB" id="VectorBase:ADIR011465"/>
<dbReference type="PANTHER" id="PTHR15665">
    <property type="entry name" value="ASTEROID PROTEIN"/>
    <property type="match status" value="1"/>
</dbReference>
<protein>
    <recommendedName>
        <fullName evidence="5">Asteroid domain-containing protein</fullName>
    </recommendedName>
</protein>
<dbReference type="AlphaFoldDB" id="A0A182NUW4"/>
<dbReference type="InterPro" id="IPR006616">
    <property type="entry name" value="DM9_repeat"/>
</dbReference>